<accession>A0ABW2S3Z2</accession>
<dbReference type="Gene3D" id="3.90.75.10">
    <property type="entry name" value="Homing Intron 3 (I-ppo) Encoded Endonuclease, Chain A"/>
    <property type="match status" value="1"/>
</dbReference>
<keyword evidence="2" id="KW-0540">Nuclease</keyword>
<organism evidence="2 3">
    <name type="scientific">Rhodococcus daqingensis</name>
    <dbReference type="NCBI Taxonomy" id="2479363"/>
    <lineage>
        <taxon>Bacteria</taxon>
        <taxon>Bacillati</taxon>
        <taxon>Actinomycetota</taxon>
        <taxon>Actinomycetes</taxon>
        <taxon>Mycobacteriales</taxon>
        <taxon>Nocardiaceae</taxon>
        <taxon>Rhodococcus</taxon>
    </lineage>
</organism>
<dbReference type="Pfam" id="PF13392">
    <property type="entry name" value="HNH_3"/>
    <property type="match status" value="1"/>
</dbReference>
<dbReference type="GO" id="GO:0016787">
    <property type="term" value="F:hydrolase activity"/>
    <property type="evidence" value="ECO:0007669"/>
    <property type="project" value="UniProtKB-KW"/>
</dbReference>
<evidence type="ECO:0000313" key="2">
    <source>
        <dbReference type="EMBL" id="MFC7450866.1"/>
    </source>
</evidence>
<comment type="caution">
    <text evidence="2">The sequence shown here is derived from an EMBL/GenBank/DDBJ whole genome shotgun (WGS) entry which is preliminary data.</text>
</comment>
<dbReference type="InterPro" id="IPR044930">
    <property type="entry name" value="Homing_endonuclease_His-Me"/>
</dbReference>
<gene>
    <name evidence="2" type="ORF">ACFQS9_23495</name>
</gene>
<evidence type="ECO:0000259" key="1">
    <source>
        <dbReference type="Pfam" id="PF13392"/>
    </source>
</evidence>
<keyword evidence="3" id="KW-1185">Reference proteome</keyword>
<name>A0ABW2S3Z2_9NOCA</name>
<dbReference type="GO" id="GO:0004519">
    <property type="term" value="F:endonuclease activity"/>
    <property type="evidence" value="ECO:0007669"/>
    <property type="project" value="UniProtKB-KW"/>
</dbReference>
<dbReference type="InterPro" id="IPR044925">
    <property type="entry name" value="His-Me_finger_sf"/>
</dbReference>
<feature type="domain" description="HNH nuclease" evidence="1">
    <location>
        <begin position="60"/>
        <end position="104"/>
    </location>
</feature>
<proteinExistence type="predicted"/>
<dbReference type="InterPro" id="IPR003615">
    <property type="entry name" value="HNH_nuc"/>
</dbReference>
<keyword evidence="2" id="KW-0255">Endonuclease</keyword>
<reference evidence="3" key="1">
    <citation type="journal article" date="2019" name="Int. J. Syst. Evol. Microbiol.">
        <title>The Global Catalogue of Microorganisms (GCM) 10K type strain sequencing project: providing services to taxonomists for standard genome sequencing and annotation.</title>
        <authorList>
            <consortium name="The Broad Institute Genomics Platform"/>
            <consortium name="The Broad Institute Genome Sequencing Center for Infectious Disease"/>
            <person name="Wu L."/>
            <person name="Ma J."/>
        </authorList>
    </citation>
    <scope>NUCLEOTIDE SEQUENCE [LARGE SCALE GENOMIC DNA]</scope>
    <source>
        <strain evidence="3">ICMP 19430</strain>
    </source>
</reference>
<evidence type="ECO:0000313" key="3">
    <source>
        <dbReference type="Proteomes" id="UP001596484"/>
    </source>
</evidence>
<dbReference type="Proteomes" id="UP001596484">
    <property type="component" value="Unassembled WGS sequence"/>
</dbReference>
<dbReference type="RefSeq" id="WP_378408960.1">
    <property type="nucleotide sequence ID" value="NZ_JBHTCS010000028.1"/>
</dbReference>
<dbReference type="SUPFAM" id="SSF54060">
    <property type="entry name" value="His-Me finger endonucleases"/>
    <property type="match status" value="1"/>
</dbReference>
<dbReference type="EMBL" id="JBHTCS010000028">
    <property type="protein sequence ID" value="MFC7450866.1"/>
    <property type="molecule type" value="Genomic_DNA"/>
</dbReference>
<sequence length="163" mass="18652">MYNIRPIRDVLNAMTGPQYRQFTDEFNARTAITADAHILWTGPRNSKGYGIVRLAGQEVKAHRVAWALTYARDPHPELVLDHLCRVPSCVNVDHLEEVTNPENVLRGNGPTAINAAKLECDRRHLLAGENLYINSRGERICRICHRFRNRRYKARQRAARLAA</sequence>
<keyword evidence="2" id="KW-0378">Hydrolase</keyword>
<protein>
    <submittedName>
        <fullName evidence="2">HNH endonuclease signature motif containing protein</fullName>
        <ecNumber evidence="2">3.1.-.-</ecNumber>
    </submittedName>
</protein>
<dbReference type="EC" id="3.1.-.-" evidence="2"/>